<dbReference type="KEGG" id="pthv:CE140_03455"/>
<evidence type="ECO:0000313" key="1">
    <source>
        <dbReference type="EMBL" id="AXA59038.1"/>
    </source>
</evidence>
<sequence length="85" mass="8985">MSRCKFWVIAFLAFITNGFSLLGMGQASAGSLARTIECNHNIAHNILTARAFGVLVGNPPAKPRVAVFGPFQIDCASVRMCSAAA</sequence>
<reference evidence="2" key="1">
    <citation type="journal article" date="2021" name="Front. Microbiol.">
        <title>Genomic Analysis of the 1-Aminocyclopropane-1-Carboxylate Deaminase-Producing Pseudomonas thivervalensis SC5 Reveals Its Multifaceted Roles in Soil and in Beneficial Interactions With Plants.</title>
        <authorList>
            <person name="Nascimento F.X."/>
            <person name="Uron P."/>
            <person name="Glick B.R."/>
            <person name="Giachini A."/>
            <person name="Rossi M.J."/>
        </authorList>
    </citation>
    <scope>NUCLEOTIDE SEQUENCE [LARGE SCALE GENOMIC DNA]</scope>
    <source>
        <strain evidence="2">PLM3</strain>
    </source>
</reference>
<accession>A0A2Z4ZL51</accession>
<proteinExistence type="predicted"/>
<organism evidence="1 2">
    <name type="scientific">Pseudomonas thivervalensis</name>
    <dbReference type="NCBI Taxonomy" id="86265"/>
    <lineage>
        <taxon>Bacteria</taxon>
        <taxon>Pseudomonadati</taxon>
        <taxon>Pseudomonadota</taxon>
        <taxon>Gammaproteobacteria</taxon>
        <taxon>Pseudomonadales</taxon>
        <taxon>Pseudomonadaceae</taxon>
        <taxon>Pseudomonas</taxon>
    </lineage>
</organism>
<name>A0A2Z4ZL51_9PSED</name>
<evidence type="ECO:0000313" key="2">
    <source>
        <dbReference type="Proteomes" id="UP000251666"/>
    </source>
</evidence>
<dbReference type="RefSeq" id="WP_208666406.1">
    <property type="nucleotide sequence ID" value="NZ_CP022201.1"/>
</dbReference>
<protein>
    <submittedName>
        <fullName evidence="1">Uncharacterized protein</fullName>
    </submittedName>
</protein>
<keyword evidence="2" id="KW-1185">Reference proteome</keyword>
<gene>
    <name evidence="1" type="ORF">CEQ51_02770</name>
</gene>
<dbReference type="AlphaFoldDB" id="A0A2Z4ZL51"/>
<dbReference type="EMBL" id="CP022202">
    <property type="protein sequence ID" value="AXA59038.1"/>
    <property type="molecule type" value="Genomic_DNA"/>
</dbReference>
<dbReference type="Proteomes" id="UP000251666">
    <property type="component" value="Chromosome"/>
</dbReference>